<feature type="signal peptide" evidence="1">
    <location>
        <begin position="1"/>
        <end position="21"/>
    </location>
</feature>
<keyword evidence="3" id="KW-1185">Reference proteome</keyword>
<evidence type="ECO:0000256" key="1">
    <source>
        <dbReference type="SAM" id="SignalP"/>
    </source>
</evidence>
<proteinExistence type="predicted"/>
<feature type="chain" id="PRO_5031077794" evidence="1">
    <location>
        <begin position="22"/>
        <end position="108"/>
    </location>
</feature>
<dbReference type="EMBL" id="WHNP01000060">
    <property type="protein sequence ID" value="MPW22204.1"/>
    <property type="molecule type" value="Genomic_DNA"/>
</dbReference>
<organism evidence="2 3">
    <name type="scientific">Paraburkholderia franconis</name>
    <dbReference type="NCBI Taxonomy" id="2654983"/>
    <lineage>
        <taxon>Bacteria</taxon>
        <taxon>Pseudomonadati</taxon>
        <taxon>Pseudomonadota</taxon>
        <taxon>Betaproteobacteria</taxon>
        <taxon>Burkholderiales</taxon>
        <taxon>Burkholderiaceae</taxon>
        <taxon>Paraburkholderia</taxon>
    </lineage>
</organism>
<sequence length="108" mass="11546">MRTLSMIVTVSTLCASSVALAQSTLIIHSSPLKCENLLSMANHGVPVLMDRVTGTNRQFVKTDSALVIDAEAPAGLIVDDCSKAPKVTFANEIARVSDSVHFDNSTYH</sequence>
<dbReference type="RefSeq" id="WP_152766724.1">
    <property type="nucleotide sequence ID" value="NZ_WHNP01000060.1"/>
</dbReference>
<dbReference type="Proteomes" id="UP000484381">
    <property type="component" value="Unassembled WGS sequence"/>
</dbReference>
<comment type="caution">
    <text evidence="2">The sequence shown here is derived from an EMBL/GenBank/DDBJ whole genome shotgun (WGS) entry which is preliminary data.</text>
</comment>
<evidence type="ECO:0000313" key="3">
    <source>
        <dbReference type="Proteomes" id="UP000484381"/>
    </source>
</evidence>
<accession>A0A7X1NHU2</accession>
<keyword evidence="1" id="KW-0732">Signal</keyword>
<name>A0A7X1NHU2_9BURK</name>
<evidence type="ECO:0000313" key="2">
    <source>
        <dbReference type="EMBL" id="MPW22204.1"/>
    </source>
</evidence>
<reference evidence="2 3" key="1">
    <citation type="submission" date="2019-10" db="EMBL/GenBank/DDBJ databases">
        <title>Paraburkholderia sp. isolated from nodules of Mimosa pudica from Brazilian Atlantic Forest soils.</title>
        <authorList>
            <person name="Paulitsch F."/>
            <person name="Hungria M."/>
            <person name="Dall'Agnol R."/>
        </authorList>
    </citation>
    <scope>NUCLEOTIDE SEQUENCE [LARGE SCALE GENOMIC DNA]</scope>
    <source>
        <strain evidence="2 3">CNPSo 3157</strain>
    </source>
</reference>
<gene>
    <name evidence="2" type="ORF">GCT13_36590</name>
</gene>
<dbReference type="AlphaFoldDB" id="A0A7X1NHU2"/>
<protein>
    <submittedName>
        <fullName evidence="2">Uncharacterized protein</fullName>
    </submittedName>
</protein>